<dbReference type="Proteomes" id="UP001431926">
    <property type="component" value="Chromosome"/>
</dbReference>
<dbReference type="RefSeq" id="WP_329360042.1">
    <property type="nucleotide sequence ID" value="NZ_CP109490.1"/>
</dbReference>
<protein>
    <submittedName>
        <fullName evidence="1">Uncharacterized protein</fullName>
    </submittedName>
</protein>
<proteinExistence type="predicted"/>
<sequence>MDWTPFAGNLIRCDLACGVGADGHWHGQYVVRVRADALRRLGLHPDQPTAVIAGPPPPRWWHAAAERNAERGFGG</sequence>
<gene>
    <name evidence="1" type="ORF">OG367_02435</name>
</gene>
<evidence type="ECO:0000313" key="2">
    <source>
        <dbReference type="Proteomes" id="UP001431926"/>
    </source>
</evidence>
<dbReference type="EMBL" id="CP109491">
    <property type="protein sequence ID" value="WUX41973.1"/>
    <property type="molecule type" value="Genomic_DNA"/>
</dbReference>
<evidence type="ECO:0000313" key="1">
    <source>
        <dbReference type="EMBL" id="WUX41973.1"/>
    </source>
</evidence>
<keyword evidence="2" id="KW-1185">Reference proteome</keyword>
<organism evidence="1 2">
    <name type="scientific">Streptomyces anulatus</name>
    <name type="common">Streptomyces chrysomallus</name>
    <dbReference type="NCBI Taxonomy" id="1892"/>
    <lineage>
        <taxon>Bacteria</taxon>
        <taxon>Bacillati</taxon>
        <taxon>Actinomycetota</taxon>
        <taxon>Actinomycetes</taxon>
        <taxon>Kitasatosporales</taxon>
        <taxon>Streptomycetaceae</taxon>
        <taxon>Streptomyces</taxon>
    </lineage>
</organism>
<accession>A0ABZ1ZX12</accession>
<name>A0ABZ1ZX12_STRAQ</name>
<reference evidence="1" key="1">
    <citation type="submission" date="2022-10" db="EMBL/GenBank/DDBJ databases">
        <title>The complete genomes of actinobacterial strains from the NBC collection.</title>
        <authorList>
            <person name="Joergensen T.S."/>
            <person name="Alvarez Arevalo M."/>
            <person name="Sterndorff E.B."/>
            <person name="Faurdal D."/>
            <person name="Vuksanovic O."/>
            <person name="Mourched A.-S."/>
            <person name="Charusanti P."/>
            <person name="Shaw S."/>
            <person name="Blin K."/>
            <person name="Weber T."/>
        </authorList>
    </citation>
    <scope>NUCLEOTIDE SEQUENCE</scope>
    <source>
        <strain evidence="1">NBC_01436</strain>
    </source>
</reference>